<gene>
    <name evidence="1" type="ORF">E6C27_scaffold4358G00130</name>
</gene>
<proteinExistence type="predicted"/>
<dbReference type="Proteomes" id="UP000321393">
    <property type="component" value="Unassembled WGS sequence"/>
</dbReference>
<sequence length="192" mass="21515">MTFTHPSCLSPVCPSRYPYLKKLKSKRNAYINQPSDPEGYTYQSSDVVRFTYQSSDPIGYAYQSSDLEGYTYQFGGLEGYTYQSRNPKGHRACKRKPASARVIRLDAVDGSTKKKNEAWATAVTRRWWTQPDETIGLRRMARDDDAKVGLQLAATAGGGCQRRASLAVGTRRPLLAEGVGCKRMGEKRGDWE</sequence>
<dbReference type="EMBL" id="SSTE01012442">
    <property type="protein sequence ID" value="KAA0048694.1"/>
    <property type="molecule type" value="Genomic_DNA"/>
</dbReference>
<evidence type="ECO:0000313" key="1">
    <source>
        <dbReference type="EMBL" id="KAA0048694.1"/>
    </source>
</evidence>
<protein>
    <submittedName>
        <fullName evidence="1">NBS-LRR type resistance protein</fullName>
    </submittedName>
</protein>
<name>A0A5A7U076_CUCMM</name>
<reference evidence="1 2" key="1">
    <citation type="submission" date="2019-08" db="EMBL/GenBank/DDBJ databases">
        <title>Draft genome sequences of two oriental melons (Cucumis melo L. var makuwa).</title>
        <authorList>
            <person name="Kwon S.-Y."/>
        </authorList>
    </citation>
    <scope>NUCLEOTIDE SEQUENCE [LARGE SCALE GENOMIC DNA]</scope>
    <source>
        <strain evidence="2">cv. SW 3</strain>
        <tissue evidence="1">Leaf</tissue>
    </source>
</reference>
<dbReference type="AlphaFoldDB" id="A0A5A7U076"/>
<evidence type="ECO:0000313" key="2">
    <source>
        <dbReference type="Proteomes" id="UP000321393"/>
    </source>
</evidence>
<comment type="caution">
    <text evidence="1">The sequence shown here is derived from an EMBL/GenBank/DDBJ whole genome shotgun (WGS) entry which is preliminary data.</text>
</comment>
<accession>A0A5A7U076</accession>
<organism evidence="1 2">
    <name type="scientific">Cucumis melo var. makuwa</name>
    <name type="common">Oriental melon</name>
    <dbReference type="NCBI Taxonomy" id="1194695"/>
    <lineage>
        <taxon>Eukaryota</taxon>
        <taxon>Viridiplantae</taxon>
        <taxon>Streptophyta</taxon>
        <taxon>Embryophyta</taxon>
        <taxon>Tracheophyta</taxon>
        <taxon>Spermatophyta</taxon>
        <taxon>Magnoliopsida</taxon>
        <taxon>eudicotyledons</taxon>
        <taxon>Gunneridae</taxon>
        <taxon>Pentapetalae</taxon>
        <taxon>rosids</taxon>
        <taxon>fabids</taxon>
        <taxon>Cucurbitales</taxon>
        <taxon>Cucurbitaceae</taxon>
        <taxon>Benincaseae</taxon>
        <taxon>Cucumis</taxon>
    </lineage>
</organism>